<dbReference type="PANTHER" id="PTHR48080">
    <property type="entry name" value="D-GALACTONATE DEHYDRATASE-RELATED"/>
    <property type="match status" value="1"/>
</dbReference>
<comment type="cofactor">
    <cofactor evidence="1">
        <name>Mg(2+)</name>
        <dbReference type="ChEBI" id="CHEBI:18420"/>
    </cofactor>
</comment>
<comment type="caution">
    <text evidence="7">The sequence shown here is derived from an EMBL/GenBank/DDBJ whole genome shotgun (WGS) entry which is preliminary data.</text>
</comment>
<name>A0A4U5JJK8_9EURY</name>
<evidence type="ECO:0000256" key="2">
    <source>
        <dbReference type="ARBA" id="ARBA00008031"/>
    </source>
</evidence>
<dbReference type="CDD" id="cd03319">
    <property type="entry name" value="L-Ala-DL-Glu_epimerase"/>
    <property type="match status" value="1"/>
</dbReference>
<dbReference type="AlphaFoldDB" id="A0A4U5JJK8"/>
<dbReference type="Pfam" id="PF02746">
    <property type="entry name" value="MR_MLE_N"/>
    <property type="match status" value="1"/>
</dbReference>
<dbReference type="RefSeq" id="WP_137276205.1">
    <property type="nucleotide sequence ID" value="NZ_QKNX01000002.1"/>
</dbReference>
<dbReference type="SFLD" id="SFLDF00010">
    <property type="entry name" value="dipeptide_epimerase"/>
    <property type="match status" value="1"/>
</dbReference>
<feature type="domain" description="Mandelate racemase/muconate lactonizing enzyme C-terminal" evidence="6">
    <location>
        <begin position="139"/>
        <end position="232"/>
    </location>
</feature>
<evidence type="ECO:0000313" key="7">
    <source>
        <dbReference type="EMBL" id="TKR26289.1"/>
    </source>
</evidence>
<dbReference type="InterPro" id="IPR034603">
    <property type="entry name" value="Dipeptide_epimerase"/>
</dbReference>
<dbReference type="GO" id="GO:0016855">
    <property type="term" value="F:racemase and epimerase activity, acting on amino acids and derivatives"/>
    <property type="evidence" value="ECO:0007669"/>
    <property type="project" value="InterPro"/>
</dbReference>
<dbReference type="SFLD" id="SFLDG00180">
    <property type="entry name" value="muconate_cycloisomerase"/>
    <property type="match status" value="2"/>
</dbReference>
<dbReference type="SFLD" id="SFLDF00009">
    <property type="entry name" value="o-succinylbenzoate_synthase"/>
    <property type="match status" value="1"/>
</dbReference>
<dbReference type="Gene3D" id="3.20.20.120">
    <property type="entry name" value="Enolase-like C-terminal domain"/>
    <property type="match status" value="1"/>
</dbReference>
<evidence type="ECO:0000256" key="4">
    <source>
        <dbReference type="ARBA" id="ARBA00022842"/>
    </source>
</evidence>
<dbReference type="OrthoDB" id="372081at2157"/>
<dbReference type="SFLD" id="SFLDS00001">
    <property type="entry name" value="Enolase"/>
    <property type="match status" value="2"/>
</dbReference>
<dbReference type="SUPFAM" id="SSF54826">
    <property type="entry name" value="Enolase N-terminal domain-like"/>
    <property type="match status" value="1"/>
</dbReference>
<dbReference type="InterPro" id="IPR013341">
    <property type="entry name" value="Mandelate_racemase_N_dom"/>
</dbReference>
<dbReference type="GO" id="GO:0009063">
    <property type="term" value="P:amino acid catabolic process"/>
    <property type="evidence" value="ECO:0007669"/>
    <property type="project" value="InterPro"/>
</dbReference>
<evidence type="ECO:0000256" key="5">
    <source>
        <dbReference type="ARBA" id="ARBA00023235"/>
    </source>
</evidence>
<dbReference type="GO" id="GO:0046872">
    <property type="term" value="F:metal ion binding"/>
    <property type="evidence" value="ECO:0007669"/>
    <property type="project" value="UniProtKB-KW"/>
</dbReference>
<evidence type="ECO:0000259" key="6">
    <source>
        <dbReference type="SMART" id="SM00922"/>
    </source>
</evidence>
<comment type="similarity">
    <text evidence="2">Belongs to the mandelate racemase/muconate lactonizing enzyme family.</text>
</comment>
<dbReference type="SUPFAM" id="SSF51604">
    <property type="entry name" value="Enolase C-terminal domain-like"/>
    <property type="match status" value="1"/>
</dbReference>
<dbReference type="Proteomes" id="UP000308037">
    <property type="component" value="Unassembled WGS sequence"/>
</dbReference>
<reference evidence="7 8" key="1">
    <citation type="submission" date="2019-04" db="EMBL/GenBank/DDBJ databases">
        <title>Natronomonas sp. F20-122 a newhaloarchaeon isolated from a saline saltern of Isla Bacuta, Huelva, Spain.</title>
        <authorList>
            <person name="Duran-Viseras A."/>
            <person name="Sanchez-Porro C."/>
            <person name="Ventosa A."/>
        </authorList>
    </citation>
    <scope>NUCLEOTIDE SEQUENCE [LARGE SCALE GENOMIC DNA]</scope>
    <source>
        <strain evidence="7 8">F20-122</strain>
    </source>
</reference>
<evidence type="ECO:0000313" key="8">
    <source>
        <dbReference type="Proteomes" id="UP000308037"/>
    </source>
</evidence>
<evidence type="ECO:0000256" key="1">
    <source>
        <dbReference type="ARBA" id="ARBA00001946"/>
    </source>
</evidence>
<sequence>MNVTFERVELALEVPFRISRGTTATTENVVVTLEVDGKTGYGAAAPSTHYGETAATVEALLPELLAAVDAVGDPHARREVADRMQSVARDNPAAKAAVDIALWDLAGKRLEQPAYRLLGLSPDADNCPATSFTIGLDETAAMAERAREAVDAGYPILKVKLGTDRDLEIVEAIRAAAPAATIRVDANEAWRPKEAVRNCRTLETFGVEFVEQPVAAEDPEGLRHVYERSPLPIAADESCLTAADVPRIADRCDIVNLKMMKTGGVTPAIELIHAARAHGLEVMCGCMIETNAAIAGAAQLLPLFDYADLDGSLLLEDDPYTGVPVTAGRFDLGAVEAGTGVRPR</sequence>
<dbReference type="InterPro" id="IPR034593">
    <property type="entry name" value="DgoD-like"/>
</dbReference>
<dbReference type="InterPro" id="IPR018110">
    <property type="entry name" value="Mandel_Rmase/mucon_lact_enz_CS"/>
</dbReference>
<keyword evidence="4" id="KW-0460">Magnesium</keyword>
<keyword evidence="8" id="KW-1185">Reference proteome</keyword>
<dbReference type="EMBL" id="QKNX01000002">
    <property type="protein sequence ID" value="TKR26289.1"/>
    <property type="molecule type" value="Genomic_DNA"/>
</dbReference>
<keyword evidence="5" id="KW-0413">Isomerase</keyword>
<dbReference type="Gene3D" id="3.30.390.10">
    <property type="entry name" value="Enolase-like, N-terminal domain"/>
    <property type="match status" value="1"/>
</dbReference>
<dbReference type="InterPro" id="IPR029017">
    <property type="entry name" value="Enolase-like_N"/>
</dbReference>
<proteinExistence type="inferred from homology"/>
<dbReference type="InterPro" id="IPR029065">
    <property type="entry name" value="Enolase_C-like"/>
</dbReference>
<keyword evidence="3" id="KW-0479">Metal-binding</keyword>
<accession>A0A4U5JJK8</accession>
<dbReference type="PROSITE" id="PS00909">
    <property type="entry name" value="MR_MLE_2"/>
    <property type="match status" value="1"/>
</dbReference>
<dbReference type="SMART" id="SM00922">
    <property type="entry name" value="MR_MLE"/>
    <property type="match status" value="1"/>
</dbReference>
<dbReference type="InterPro" id="IPR013342">
    <property type="entry name" value="Mandelate_racemase_C"/>
</dbReference>
<dbReference type="InterPro" id="IPR036849">
    <property type="entry name" value="Enolase-like_C_sf"/>
</dbReference>
<dbReference type="PANTHER" id="PTHR48080:SF3">
    <property type="entry name" value="ENOLASE SUPERFAMILY MEMBER DDB_G0284701"/>
    <property type="match status" value="1"/>
</dbReference>
<gene>
    <name evidence="7" type="ORF">DM868_07305</name>
</gene>
<protein>
    <submittedName>
        <fullName evidence="7">Dipeptide epimerase</fullName>
    </submittedName>
</protein>
<dbReference type="Pfam" id="PF13378">
    <property type="entry name" value="MR_MLE_C"/>
    <property type="match status" value="1"/>
</dbReference>
<organism evidence="7 8">
    <name type="scientific">Natronomonas salsuginis</name>
    <dbReference type="NCBI Taxonomy" id="2217661"/>
    <lineage>
        <taxon>Archaea</taxon>
        <taxon>Methanobacteriati</taxon>
        <taxon>Methanobacteriota</taxon>
        <taxon>Stenosarchaea group</taxon>
        <taxon>Halobacteria</taxon>
        <taxon>Halobacteriales</taxon>
        <taxon>Natronomonadaceae</taxon>
        <taxon>Natronomonas</taxon>
    </lineage>
</organism>
<evidence type="ECO:0000256" key="3">
    <source>
        <dbReference type="ARBA" id="ARBA00022723"/>
    </source>
</evidence>